<evidence type="ECO:0000256" key="1">
    <source>
        <dbReference type="ARBA" id="ARBA00004123"/>
    </source>
</evidence>
<comment type="caution">
    <text evidence="6">The sequence shown here is derived from an EMBL/GenBank/DDBJ whole genome shotgun (WGS) entry which is preliminary data.</text>
</comment>
<keyword evidence="3" id="KW-0805">Transcription regulation</keyword>
<keyword evidence="4" id="KW-0804">Transcription</keyword>
<organism evidence="6 7">
    <name type="scientific">Protopolystoma xenopodis</name>
    <dbReference type="NCBI Taxonomy" id="117903"/>
    <lineage>
        <taxon>Eukaryota</taxon>
        <taxon>Metazoa</taxon>
        <taxon>Spiralia</taxon>
        <taxon>Lophotrochozoa</taxon>
        <taxon>Platyhelminthes</taxon>
        <taxon>Monogenea</taxon>
        <taxon>Polyopisthocotylea</taxon>
        <taxon>Polystomatidea</taxon>
        <taxon>Polystomatidae</taxon>
        <taxon>Protopolystoma</taxon>
    </lineage>
</organism>
<comment type="subcellular location">
    <subcellularLocation>
        <location evidence="1">Nucleus</location>
    </subcellularLocation>
</comment>
<proteinExistence type="inferred from homology"/>
<evidence type="ECO:0000256" key="2">
    <source>
        <dbReference type="ARBA" id="ARBA00005330"/>
    </source>
</evidence>
<dbReference type="OrthoDB" id="1232at2759"/>
<dbReference type="Proteomes" id="UP000784294">
    <property type="component" value="Unassembled WGS sequence"/>
</dbReference>
<evidence type="ECO:0000256" key="3">
    <source>
        <dbReference type="ARBA" id="ARBA00023015"/>
    </source>
</evidence>
<protein>
    <submittedName>
        <fullName evidence="6">Uncharacterized protein</fullName>
    </submittedName>
</protein>
<dbReference type="PANTHER" id="PTHR13556">
    <property type="entry name" value="TRANSCRIPTIONAL ADAPTER 3-RELATED"/>
    <property type="match status" value="1"/>
</dbReference>
<dbReference type="GO" id="GO:0005634">
    <property type="term" value="C:nucleus"/>
    <property type="evidence" value="ECO:0007669"/>
    <property type="project" value="UniProtKB-SubCell"/>
</dbReference>
<evidence type="ECO:0000256" key="4">
    <source>
        <dbReference type="ARBA" id="ARBA00023163"/>
    </source>
</evidence>
<gene>
    <name evidence="6" type="ORF">PXEA_LOCUS28796</name>
</gene>
<dbReference type="GO" id="GO:0000124">
    <property type="term" value="C:SAGA complex"/>
    <property type="evidence" value="ECO:0007669"/>
    <property type="project" value="TreeGrafter"/>
</dbReference>
<dbReference type="PANTHER" id="PTHR13556:SF2">
    <property type="entry name" value="TRANSCRIPTIONAL ADAPTER 3"/>
    <property type="match status" value="1"/>
</dbReference>
<name>A0A3S5CNH3_9PLAT</name>
<reference evidence="6" key="1">
    <citation type="submission" date="2018-11" db="EMBL/GenBank/DDBJ databases">
        <authorList>
            <consortium name="Pathogen Informatics"/>
        </authorList>
    </citation>
    <scope>NUCLEOTIDE SEQUENCE</scope>
</reference>
<keyword evidence="5" id="KW-0539">Nucleus</keyword>
<dbReference type="Pfam" id="PF10198">
    <property type="entry name" value="Ada3"/>
    <property type="match status" value="1"/>
</dbReference>
<dbReference type="AlphaFoldDB" id="A0A3S5CNH3"/>
<dbReference type="EMBL" id="CAAALY010249645">
    <property type="protein sequence ID" value="VEL35356.1"/>
    <property type="molecule type" value="Genomic_DNA"/>
</dbReference>
<keyword evidence="7" id="KW-1185">Reference proteome</keyword>
<evidence type="ECO:0000256" key="5">
    <source>
        <dbReference type="ARBA" id="ARBA00023242"/>
    </source>
</evidence>
<sequence>MTNVFDPSSFSSSCPIDRIITSTTQASGFTSSLLRADEIAWAIIQRQRELRSVCATNHSTLRRLVQAAKRDMQRQEIQRRLAVADADVIEAYNKLENYRAQRKTPLKRDRDAAWKTLKERKKILKELEVFDTKSP</sequence>
<evidence type="ECO:0000313" key="7">
    <source>
        <dbReference type="Proteomes" id="UP000784294"/>
    </source>
</evidence>
<dbReference type="GO" id="GO:0006357">
    <property type="term" value="P:regulation of transcription by RNA polymerase II"/>
    <property type="evidence" value="ECO:0007669"/>
    <property type="project" value="TreeGrafter"/>
</dbReference>
<evidence type="ECO:0000313" key="6">
    <source>
        <dbReference type="EMBL" id="VEL35356.1"/>
    </source>
</evidence>
<dbReference type="InterPro" id="IPR019340">
    <property type="entry name" value="Histone_AcTrfase_su3"/>
</dbReference>
<comment type="similarity">
    <text evidence="2">Belongs to the NGG1 family.</text>
</comment>
<accession>A0A3S5CNH3</accession>
<dbReference type="GO" id="GO:0003713">
    <property type="term" value="F:transcription coactivator activity"/>
    <property type="evidence" value="ECO:0007669"/>
    <property type="project" value="TreeGrafter"/>
</dbReference>